<dbReference type="KEGG" id="pdp:PDIP_11150"/>
<dbReference type="Proteomes" id="UP000595662">
    <property type="component" value="Chromosome 6"/>
</dbReference>
<feature type="region of interest" description="Disordered" evidence="1">
    <location>
        <begin position="359"/>
        <end position="382"/>
    </location>
</feature>
<gene>
    <name evidence="4" type="ORF">Pdw03_6023</name>
</gene>
<dbReference type="PANTHER" id="PTHR39614">
    <property type="entry name" value="INTEGRAL MEMBRANE PROTEIN"/>
    <property type="match status" value="1"/>
</dbReference>
<sequence length="400" mass="44111">MAIKMPLGQSSPFETIDDKHHAGIIIITTATCLIISLVCLLIRVCVRIFLNPPWGSDDIILLGATTSAIAESIIIFQAASIGFGTDMSLLTKNAVDGVQNSLLAANILYLFTLYLSKCCIVAIYLRLTPRKRHKGILWATFGLSTFWVIFSVMAIAFNCEGNKPWVVPGEQCHRLFSRWQAIAAFDISTEILLFTFCIALIWGLQMHMSHKSVIMVSFAARLPLIVLSALHLFALKEYTTIKNPTFTAIRHMIFTQVHLNYALIACTAFCLRPFMNALTTHYGTAGDSSLLGSSNGDYGYRYGSRRRGNADLYTSGRSRDSEIGSVKGRPGRRASGIIKERLYVGEGTGNGTVVCEAPEPPHLAEEMSEEDRDSMRSGSDGSMKMIIRKHVEYSVSVGHP</sequence>
<feature type="domain" description="Rhodopsin" evidence="3">
    <location>
        <begin position="42"/>
        <end position="275"/>
    </location>
</feature>
<keyword evidence="2" id="KW-0812">Transmembrane</keyword>
<feature type="transmembrane region" description="Helical" evidence="2">
    <location>
        <begin position="103"/>
        <end position="125"/>
    </location>
</feature>
<keyword evidence="4" id="KW-0808">Transferase</keyword>
<dbReference type="PANTHER" id="PTHR39614:SF2">
    <property type="entry name" value="INTEGRAL MEMBRANE PROTEIN"/>
    <property type="match status" value="1"/>
</dbReference>
<keyword evidence="2" id="KW-1133">Transmembrane helix</keyword>
<dbReference type="RefSeq" id="XP_014538500.2">
    <property type="nucleotide sequence ID" value="XM_014683014.2"/>
</dbReference>
<dbReference type="EMBL" id="CP060779">
    <property type="protein sequence ID" value="QQK48388.1"/>
    <property type="molecule type" value="Genomic_DNA"/>
</dbReference>
<proteinExistence type="predicted"/>
<feature type="transmembrane region" description="Helical" evidence="2">
    <location>
        <begin position="20"/>
        <end position="46"/>
    </location>
</feature>
<evidence type="ECO:0000313" key="5">
    <source>
        <dbReference type="Proteomes" id="UP000595662"/>
    </source>
</evidence>
<dbReference type="VEuPathDB" id="FungiDB:PDIP_11150"/>
<dbReference type="GO" id="GO:0032259">
    <property type="term" value="P:methylation"/>
    <property type="evidence" value="ECO:0007669"/>
    <property type="project" value="UniProtKB-KW"/>
</dbReference>
<evidence type="ECO:0000313" key="4">
    <source>
        <dbReference type="EMBL" id="QQK48388.1"/>
    </source>
</evidence>
<reference evidence="4 5" key="1">
    <citation type="submission" date="2020-08" db="EMBL/GenBank/DDBJ databases">
        <title>The completed genome sequence of the pathogenic ascomycete fungus Penicillium digitatum.</title>
        <authorList>
            <person name="Wang M."/>
        </authorList>
    </citation>
    <scope>NUCLEOTIDE SEQUENCE [LARGE SCALE GENOMIC DNA]</scope>
    <source>
        <strain evidence="4 5">PdW03</strain>
    </source>
</reference>
<dbReference type="GeneID" id="26229438"/>
<feature type="transmembrane region" description="Helical" evidence="2">
    <location>
        <begin position="137"/>
        <end position="157"/>
    </location>
</feature>
<dbReference type="AlphaFoldDB" id="A0A7T6XWC6"/>
<evidence type="ECO:0000256" key="2">
    <source>
        <dbReference type="SAM" id="Phobius"/>
    </source>
</evidence>
<name>A0A7T6XWC6_PENDI</name>
<feature type="transmembrane region" description="Helical" evidence="2">
    <location>
        <begin position="253"/>
        <end position="271"/>
    </location>
</feature>
<organism evidence="4 5">
    <name type="scientific">Penicillium digitatum</name>
    <name type="common">Green mold</name>
    <dbReference type="NCBI Taxonomy" id="36651"/>
    <lineage>
        <taxon>Eukaryota</taxon>
        <taxon>Fungi</taxon>
        <taxon>Dikarya</taxon>
        <taxon>Ascomycota</taxon>
        <taxon>Pezizomycotina</taxon>
        <taxon>Eurotiomycetes</taxon>
        <taxon>Eurotiomycetidae</taxon>
        <taxon>Eurotiales</taxon>
        <taxon>Aspergillaceae</taxon>
        <taxon>Penicillium</taxon>
    </lineage>
</organism>
<accession>A0A7T6XWC6</accession>
<dbReference type="Pfam" id="PF20684">
    <property type="entry name" value="Fung_rhodopsin"/>
    <property type="match status" value="1"/>
</dbReference>
<evidence type="ECO:0000259" key="3">
    <source>
        <dbReference type="Pfam" id="PF20684"/>
    </source>
</evidence>
<keyword evidence="2" id="KW-0472">Membrane</keyword>
<dbReference type="InterPro" id="IPR049326">
    <property type="entry name" value="Rhodopsin_dom_fungi"/>
</dbReference>
<dbReference type="GO" id="GO:0008168">
    <property type="term" value="F:methyltransferase activity"/>
    <property type="evidence" value="ECO:0007669"/>
    <property type="project" value="UniProtKB-KW"/>
</dbReference>
<protein>
    <submittedName>
        <fullName evidence="4">DNA methylase, N-6 adenine-specific, conserved site</fullName>
    </submittedName>
</protein>
<feature type="transmembrane region" description="Helical" evidence="2">
    <location>
        <begin position="213"/>
        <end position="233"/>
    </location>
</feature>
<feature type="transmembrane region" description="Helical" evidence="2">
    <location>
        <begin position="177"/>
        <end position="201"/>
    </location>
</feature>
<feature type="transmembrane region" description="Helical" evidence="2">
    <location>
        <begin position="58"/>
        <end position="83"/>
    </location>
</feature>
<keyword evidence="4" id="KW-0489">Methyltransferase</keyword>
<evidence type="ECO:0000256" key="1">
    <source>
        <dbReference type="SAM" id="MobiDB-lite"/>
    </source>
</evidence>